<dbReference type="Proteomes" id="UP000515211">
    <property type="component" value="Chromosome 4"/>
</dbReference>
<dbReference type="RefSeq" id="XP_052116722.1">
    <property type="nucleotide sequence ID" value="XM_052260762.1"/>
</dbReference>
<reference evidence="2" key="2">
    <citation type="submission" date="2025-08" db="UniProtKB">
        <authorList>
            <consortium name="RefSeq"/>
        </authorList>
    </citation>
    <scope>IDENTIFICATION</scope>
    <source>
        <tissue evidence="2">Whole plant</tissue>
    </source>
</reference>
<dbReference type="GeneID" id="107486810"/>
<reference evidence="1" key="1">
    <citation type="journal article" date="2016" name="Nat. Genet.">
        <title>The genome sequences of Arachis duranensis and Arachis ipaensis, the diploid ancestors of cultivated peanut.</title>
        <authorList>
            <person name="Bertioli D.J."/>
            <person name="Cannon S.B."/>
            <person name="Froenicke L."/>
            <person name="Huang G."/>
            <person name="Farmer A.D."/>
            <person name="Cannon E.K."/>
            <person name="Liu X."/>
            <person name="Gao D."/>
            <person name="Clevenger J."/>
            <person name="Dash S."/>
            <person name="Ren L."/>
            <person name="Moretzsohn M.C."/>
            <person name="Shirasawa K."/>
            <person name="Huang W."/>
            <person name="Vidigal B."/>
            <person name="Abernathy B."/>
            <person name="Chu Y."/>
            <person name="Niederhuth C.E."/>
            <person name="Umale P."/>
            <person name="Araujo A.C."/>
            <person name="Kozik A."/>
            <person name="Kim K.D."/>
            <person name="Burow M.D."/>
            <person name="Varshney R.K."/>
            <person name="Wang X."/>
            <person name="Zhang X."/>
            <person name="Barkley N."/>
            <person name="Guimaraes P.M."/>
            <person name="Isobe S."/>
            <person name="Guo B."/>
            <person name="Liao B."/>
            <person name="Stalker H.T."/>
            <person name="Schmitz R.J."/>
            <person name="Scheffler B.E."/>
            <person name="Leal-Bertioli S.C."/>
            <person name="Xun X."/>
            <person name="Jackson S.A."/>
            <person name="Michelmore R."/>
            <person name="Ozias-Akins P."/>
        </authorList>
    </citation>
    <scope>NUCLEOTIDE SEQUENCE [LARGE SCALE GENOMIC DNA]</scope>
    <source>
        <strain evidence="1">cv. V14167</strain>
    </source>
</reference>
<dbReference type="PANTHER" id="PTHR33702:SF16">
    <property type="match status" value="1"/>
</dbReference>
<dbReference type="AlphaFoldDB" id="A0A9C6TMH4"/>
<sequence>MKENSTFTLENESLLSRPTYGGIKRYMRRRRYHRLDENGGTKTSKTVWLTGPPRPRRRWRIKAIRRLTWVAIRSPLKMWTKIKNAYMNFMLSSMNIDNPFGEKRIPKTHALPKNYSREEFEARLIFEISKALVASNELYTK</sequence>
<keyword evidence="1" id="KW-1185">Reference proteome</keyword>
<name>A0A9C6TMH4_ARADU</name>
<organism evidence="1 2">
    <name type="scientific">Arachis duranensis</name>
    <name type="common">Wild peanut</name>
    <dbReference type="NCBI Taxonomy" id="130453"/>
    <lineage>
        <taxon>Eukaryota</taxon>
        <taxon>Viridiplantae</taxon>
        <taxon>Streptophyta</taxon>
        <taxon>Embryophyta</taxon>
        <taxon>Tracheophyta</taxon>
        <taxon>Spermatophyta</taxon>
        <taxon>Magnoliopsida</taxon>
        <taxon>eudicotyledons</taxon>
        <taxon>Gunneridae</taxon>
        <taxon>Pentapetalae</taxon>
        <taxon>rosids</taxon>
        <taxon>fabids</taxon>
        <taxon>Fabales</taxon>
        <taxon>Fabaceae</taxon>
        <taxon>Papilionoideae</taxon>
        <taxon>50 kb inversion clade</taxon>
        <taxon>dalbergioids sensu lato</taxon>
        <taxon>Dalbergieae</taxon>
        <taxon>Pterocarpus clade</taxon>
        <taxon>Arachis</taxon>
    </lineage>
</organism>
<accession>A0A9C6TMH4</accession>
<evidence type="ECO:0000313" key="2">
    <source>
        <dbReference type="RefSeq" id="XP_052116722.1"/>
    </source>
</evidence>
<protein>
    <submittedName>
        <fullName evidence="2">Uncharacterized protein LOC107486810</fullName>
    </submittedName>
</protein>
<proteinExistence type="predicted"/>
<evidence type="ECO:0000313" key="1">
    <source>
        <dbReference type="Proteomes" id="UP000515211"/>
    </source>
</evidence>
<dbReference type="KEGG" id="adu:107486810"/>
<gene>
    <name evidence="2" type="primary">LOC107486810</name>
</gene>
<dbReference type="PANTHER" id="PTHR33702">
    <property type="entry name" value="BNAA09G40010D PROTEIN"/>
    <property type="match status" value="1"/>
</dbReference>